<dbReference type="EMBL" id="JACHJS010000001">
    <property type="protein sequence ID" value="MBB4962732.1"/>
    <property type="molecule type" value="Genomic_DNA"/>
</dbReference>
<protein>
    <recommendedName>
        <fullName evidence="3">DUF2505 domain-containing protein</fullName>
    </recommendedName>
</protein>
<reference evidence="1 2" key="1">
    <citation type="submission" date="2020-08" db="EMBL/GenBank/DDBJ databases">
        <title>Sequencing the genomes of 1000 actinobacteria strains.</title>
        <authorList>
            <person name="Klenk H.-P."/>
        </authorList>
    </citation>
    <scope>NUCLEOTIDE SEQUENCE [LARGE SCALE GENOMIC DNA]</scope>
    <source>
        <strain evidence="1 2">DSM 45084</strain>
    </source>
</reference>
<accession>A0A7W7WTI1</accession>
<comment type="caution">
    <text evidence="1">The sequence shown here is derived from an EMBL/GenBank/DDBJ whole genome shotgun (WGS) entry which is preliminary data.</text>
</comment>
<sequence length="164" mass="17126">MARRIEHLTSFAHPVGEVYSALVDEGHLRDRLGALGGKGGEVLAFTSDGATTSYRLRQGVDASKLPSVARGVLGGDLVIDRAEAWTAAGRTGTVEVTVGGVPGQVDGTITLSEDGTGTKLALTGQVKVSIPLLGGKLESLIADQVVELLDRETAFTDGWLDRRS</sequence>
<dbReference type="RefSeq" id="WP_184665615.1">
    <property type="nucleotide sequence ID" value="NZ_BAABAI010000042.1"/>
</dbReference>
<dbReference type="AlphaFoldDB" id="A0A7W7WTI1"/>
<dbReference type="InterPro" id="IPR019639">
    <property type="entry name" value="DUF2505"/>
</dbReference>
<keyword evidence="2" id="KW-1185">Reference proteome</keyword>
<dbReference type="Pfam" id="PF10698">
    <property type="entry name" value="DUF2505"/>
    <property type="match status" value="1"/>
</dbReference>
<evidence type="ECO:0000313" key="1">
    <source>
        <dbReference type="EMBL" id="MBB4962732.1"/>
    </source>
</evidence>
<evidence type="ECO:0000313" key="2">
    <source>
        <dbReference type="Proteomes" id="UP000542674"/>
    </source>
</evidence>
<dbReference type="SUPFAM" id="SSF55961">
    <property type="entry name" value="Bet v1-like"/>
    <property type="match status" value="1"/>
</dbReference>
<organism evidence="1 2">
    <name type="scientific">Saccharothrix violaceirubra</name>
    <dbReference type="NCBI Taxonomy" id="413306"/>
    <lineage>
        <taxon>Bacteria</taxon>
        <taxon>Bacillati</taxon>
        <taxon>Actinomycetota</taxon>
        <taxon>Actinomycetes</taxon>
        <taxon>Pseudonocardiales</taxon>
        <taxon>Pseudonocardiaceae</taxon>
        <taxon>Saccharothrix</taxon>
    </lineage>
</organism>
<name>A0A7W7WTI1_9PSEU</name>
<dbReference type="Proteomes" id="UP000542674">
    <property type="component" value="Unassembled WGS sequence"/>
</dbReference>
<gene>
    <name evidence="1" type="ORF">F4559_000091</name>
</gene>
<evidence type="ECO:0008006" key="3">
    <source>
        <dbReference type="Google" id="ProtNLM"/>
    </source>
</evidence>
<proteinExistence type="predicted"/>